<dbReference type="EMBL" id="KZ301975">
    <property type="protein sequence ID" value="PFH53148.1"/>
    <property type="molecule type" value="Genomic_DNA"/>
</dbReference>
<evidence type="ECO:0000256" key="5">
    <source>
        <dbReference type="ARBA" id="ARBA00023010"/>
    </source>
</evidence>
<accession>A0A2A9NSR5</accession>
<reference evidence="9 10" key="1">
    <citation type="submission" date="2014-02" db="EMBL/GenBank/DDBJ databases">
        <title>Transposable element dynamics among asymbiotic and ectomycorrhizal Amanita fungi.</title>
        <authorList>
            <consortium name="DOE Joint Genome Institute"/>
            <person name="Hess J."/>
            <person name="Skrede I."/>
            <person name="Wolfe B."/>
            <person name="LaButti K."/>
            <person name="Ohm R.A."/>
            <person name="Grigoriev I.V."/>
            <person name="Pringle A."/>
        </authorList>
    </citation>
    <scope>NUCLEOTIDE SEQUENCE [LARGE SCALE GENOMIC DNA]</scope>
    <source>
        <strain evidence="9 10">SKay4041</strain>
    </source>
</reference>
<dbReference type="PANTHER" id="PTHR13437">
    <property type="entry name" value="NUCLEOPORIN P58/P45 NUCLEOPORIN-LIKE PROTEIN 1"/>
    <property type="match status" value="1"/>
</dbReference>
<keyword evidence="10" id="KW-1185">Reference proteome</keyword>
<dbReference type="GO" id="GO:0015031">
    <property type="term" value="P:protein transport"/>
    <property type="evidence" value="ECO:0007669"/>
    <property type="project" value="UniProtKB-KW"/>
</dbReference>
<proteinExistence type="predicted"/>
<feature type="compositionally biased region" description="Polar residues" evidence="8">
    <location>
        <begin position="68"/>
        <end position="103"/>
    </location>
</feature>
<keyword evidence="6" id="KW-0906">Nuclear pore complex</keyword>
<protein>
    <recommendedName>
        <fullName evidence="11">Nucleoporin Nup54 alpha-helical domain-containing protein</fullName>
    </recommendedName>
</protein>
<evidence type="ECO:0000313" key="10">
    <source>
        <dbReference type="Proteomes" id="UP000242287"/>
    </source>
</evidence>
<keyword evidence="7" id="KW-0539">Nucleus</keyword>
<feature type="compositionally biased region" description="Low complexity" evidence="8">
    <location>
        <begin position="173"/>
        <end position="194"/>
    </location>
</feature>
<dbReference type="GO" id="GO:0008139">
    <property type="term" value="F:nuclear localization sequence binding"/>
    <property type="evidence" value="ECO:0007669"/>
    <property type="project" value="InterPro"/>
</dbReference>
<evidence type="ECO:0000256" key="7">
    <source>
        <dbReference type="ARBA" id="ARBA00023242"/>
    </source>
</evidence>
<evidence type="ECO:0000256" key="1">
    <source>
        <dbReference type="ARBA" id="ARBA00004567"/>
    </source>
</evidence>
<dbReference type="InterPro" id="IPR025574">
    <property type="entry name" value="Nucleoporin_FG_rpt"/>
</dbReference>
<feature type="compositionally biased region" description="Polar residues" evidence="8">
    <location>
        <begin position="18"/>
        <end position="39"/>
    </location>
</feature>
<comment type="subcellular location">
    <subcellularLocation>
        <location evidence="1">Nucleus</location>
        <location evidence="1">Nuclear pore complex</location>
    </subcellularLocation>
</comment>
<evidence type="ECO:0000256" key="6">
    <source>
        <dbReference type="ARBA" id="ARBA00023132"/>
    </source>
</evidence>
<feature type="region of interest" description="Disordered" evidence="8">
    <location>
        <begin position="1"/>
        <end position="294"/>
    </location>
</feature>
<dbReference type="Pfam" id="PF13634">
    <property type="entry name" value="Nucleoporin_FG"/>
    <property type="match status" value="2"/>
</dbReference>
<evidence type="ECO:0000256" key="2">
    <source>
        <dbReference type="ARBA" id="ARBA00022448"/>
    </source>
</evidence>
<feature type="compositionally biased region" description="Polar residues" evidence="8">
    <location>
        <begin position="255"/>
        <end position="286"/>
    </location>
</feature>
<keyword evidence="2" id="KW-0813">Transport</keyword>
<dbReference type="STRING" id="703135.A0A2A9NSR5"/>
<feature type="compositionally biased region" description="Polar residues" evidence="8">
    <location>
        <begin position="195"/>
        <end position="216"/>
    </location>
</feature>
<feature type="compositionally biased region" description="Low complexity" evidence="8">
    <location>
        <begin position="104"/>
        <end position="122"/>
    </location>
</feature>
<keyword evidence="3" id="KW-0509">mRNA transport</keyword>
<dbReference type="PANTHER" id="PTHR13437:SF2">
    <property type="entry name" value="NUCLEOPORIN P58_P45"/>
    <property type="match status" value="1"/>
</dbReference>
<feature type="compositionally biased region" description="Low complexity" evidence="8">
    <location>
        <begin position="1"/>
        <end position="14"/>
    </location>
</feature>
<organism evidence="9 10">
    <name type="scientific">Amanita thiersii Skay4041</name>
    <dbReference type="NCBI Taxonomy" id="703135"/>
    <lineage>
        <taxon>Eukaryota</taxon>
        <taxon>Fungi</taxon>
        <taxon>Dikarya</taxon>
        <taxon>Basidiomycota</taxon>
        <taxon>Agaricomycotina</taxon>
        <taxon>Agaricomycetes</taxon>
        <taxon>Agaricomycetidae</taxon>
        <taxon>Agaricales</taxon>
        <taxon>Pluteineae</taxon>
        <taxon>Amanitaceae</taxon>
        <taxon>Amanita</taxon>
    </lineage>
</organism>
<dbReference type="GO" id="GO:0017056">
    <property type="term" value="F:structural constituent of nuclear pore"/>
    <property type="evidence" value="ECO:0007669"/>
    <property type="project" value="InterPro"/>
</dbReference>
<evidence type="ECO:0000256" key="4">
    <source>
        <dbReference type="ARBA" id="ARBA00022927"/>
    </source>
</evidence>
<dbReference type="InterPro" id="IPR024882">
    <property type="entry name" value="NUP58/p45/49"/>
</dbReference>
<dbReference type="GO" id="GO:0005643">
    <property type="term" value="C:nuclear pore"/>
    <property type="evidence" value="ECO:0007669"/>
    <property type="project" value="UniProtKB-SubCell"/>
</dbReference>
<dbReference type="Gene3D" id="6.10.140.1350">
    <property type="match status" value="1"/>
</dbReference>
<dbReference type="AlphaFoldDB" id="A0A2A9NSR5"/>
<sequence length="520" mass="55366">MSFSSSSFGSSLFGAKPQGSSLFGTNQQQSSTPGQTQAPGNLFGSFGQNTQQQQQQQQPSTGGLLGQSTQQPAQGSSLFGSTTNTTQPSAGLFGGTSTTFQQPQTGGIFGTSTSTTQQPQTGGLFGNSTTTTQPQQTGGLFGSTTGSQQPSTGGLFGSTATGTQQPQTGSLFGSATGTQQSQSGGLFGSSTTTQPSTGLFGSTTTSAQQPQTGLFGSSSTSTLPQTGLFGNISSTQPQTTGGLFGSNQSQQQQQPSLWGSTTTSANPLQSQPTLPSFGNSIFPTKSQQPQQQQLNSGVFLTKSTKFNDLPEDVRKELEILDTFVQGQVQISKDLHQRKLGEEPLKGHELMKGVHRDFVNCSTTVRNDLHFMRDLKAKVDQAVEDTIVATRIVDGYRNPQAGGSGTGYLKEHATFPFEYFARITEQIKARLTWYKSTIEQIERKLTSSTQTTPHSIAATLQAQHQIFLALASKTATLDSEVQKLKALYTQLWRQKTGSMRDPFNELDRNAETDLGIGALNM</sequence>
<evidence type="ECO:0000256" key="8">
    <source>
        <dbReference type="SAM" id="MobiDB-lite"/>
    </source>
</evidence>
<name>A0A2A9NSR5_9AGAR</name>
<feature type="compositionally biased region" description="Polar residues" evidence="8">
    <location>
        <begin position="142"/>
        <end position="171"/>
    </location>
</feature>
<dbReference type="GO" id="GO:0051028">
    <property type="term" value="P:mRNA transport"/>
    <property type="evidence" value="ECO:0007669"/>
    <property type="project" value="UniProtKB-KW"/>
</dbReference>
<feature type="compositionally biased region" description="Polar residues" evidence="8">
    <location>
        <begin position="231"/>
        <end position="247"/>
    </location>
</feature>
<keyword evidence="5" id="KW-0811">Translocation</keyword>
<evidence type="ECO:0008006" key="11">
    <source>
        <dbReference type="Google" id="ProtNLM"/>
    </source>
</evidence>
<dbReference type="Proteomes" id="UP000242287">
    <property type="component" value="Unassembled WGS sequence"/>
</dbReference>
<keyword evidence="4" id="KW-0653">Protein transport</keyword>
<dbReference type="OrthoDB" id="2538017at2759"/>
<gene>
    <name evidence="9" type="ORF">AMATHDRAFT_55609</name>
</gene>
<evidence type="ECO:0000313" key="9">
    <source>
        <dbReference type="EMBL" id="PFH53148.1"/>
    </source>
</evidence>
<evidence type="ECO:0000256" key="3">
    <source>
        <dbReference type="ARBA" id="ARBA00022816"/>
    </source>
</evidence>
<feature type="compositionally biased region" description="Low complexity" evidence="8">
    <location>
        <begin position="43"/>
        <end position="62"/>
    </location>
</feature>